<dbReference type="Proteomes" id="UP001432163">
    <property type="component" value="Segment"/>
</dbReference>
<evidence type="ECO:0000313" key="1">
    <source>
        <dbReference type="EMBL" id="WRQ13102.1"/>
    </source>
</evidence>
<name>A0AAX4J5S9_9CAUD</name>
<evidence type="ECO:0000313" key="2">
    <source>
        <dbReference type="Proteomes" id="UP001432163"/>
    </source>
</evidence>
<protein>
    <submittedName>
        <fullName evidence="1">Uncharacterized protein</fullName>
    </submittedName>
</protein>
<proteinExistence type="predicted"/>
<dbReference type="EMBL" id="OR813779">
    <property type="protein sequence ID" value="WRQ13102.1"/>
    <property type="molecule type" value="Genomic_DNA"/>
</dbReference>
<organism evidence="1 2">
    <name type="scientific">Vibrio phage vB_VpM-pA2SJ1</name>
    <dbReference type="NCBI Taxonomy" id="3095964"/>
    <lineage>
        <taxon>Viruses</taxon>
        <taxon>Duplodnaviria</taxon>
        <taxon>Heunggongvirae</taxon>
        <taxon>Uroviricota</taxon>
        <taxon>Caudoviricetes</taxon>
    </lineage>
</organism>
<reference evidence="1" key="1">
    <citation type="submission" date="2023-11" db="EMBL/GenBank/DDBJ databases">
        <title>Complete genome sequence of Vibrio virus vB_VpM-pA2SJ1.</title>
        <authorList>
            <person name="Lim S.J."/>
            <person name="Park S.Y."/>
            <person name="Kim J.H."/>
        </authorList>
    </citation>
    <scope>NUCLEOTIDE SEQUENCE</scope>
</reference>
<accession>A0AAX4J5S9</accession>
<sequence>MGAVIQLATQTEIERIQSALTSYDEYTEIHAIDNPPLYMGLKSLERYLEGGEEFTRKEIVSIKEKALHEAKVEQRFAKQCCDISNDGANPVALECANDIVEAIEAVEII</sequence>